<gene>
    <name evidence="2" type="ORF">A2W14_07505</name>
</gene>
<feature type="transmembrane region" description="Helical" evidence="1">
    <location>
        <begin position="7"/>
        <end position="30"/>
    </location>
</feature>
<comment type="caution">
    <text evidence="2">The sequence shown here is derived from an EMBL/GenBank/DDBJ whole genome shotgun (WGS) entry which is preliminary data.</text>
</comment>
<dbReference type="EMBL" id="MFJA01000027">
    <property type="protein sequence ID" value="OGG03394.1"/>
    <property type="molecule type" value="Genomic_DNA"/>
</dbReference>
<evidence type="ECO:0000313" key="3">
    <source>
        <dbReference type="Proteomes" id="UP000176665"/>
    </source>
</evidence>
<feature type="transmembrane region" description="Helical" evidence="1">
    <location>
        <begin position="83"/>
        <end position="102"/>
    </location>
</feature>
<feature type="transmembrane region" description="Helical" evidence="1">
    <location>
        <begin position="42"/>
        <end position="71"/>
    </location>
</feature>
<evidence type="ECO:0000313" key="2">
    <source>
        <dbReference type="EMBL" id="OGG03394.1"/>
    </source>
</evidence>
<proteinExistence type="predicted"/>
<accession>A0A1F5YTG1</accession>
<sequence length="106" mass="12274">MKKRFSLGFIAFFQSLGLFLYCSLVAVIFWKGNSWFGRVPNYIGPLLFLTLFTTSALVCGFLVLGYPFLLIWERKKPIEAMKLIGFTVLWSMLFVLSILFLISRIF</sequence>
<dbReference type="Proteomes" id="UP000176665">
    <property type="component" value="Unassembled WGS sequence"/>
</dbReference>
<name>A0A1F5YTG1_9BACT</name>
<evidence type="ECO:0000256" key="1">
    <source>
        <dbReference type="SAM" id="Phobius"/>
    </source>
</evidence>
<reference evidence="2 3" key="1">
    <citation type="journal article" date="2016" name="Nat. Commun.">
        <title>Thousands of microbial genomes shed light on interconnected biogeochemical processes in an aquifer system.</title>
        <authorList>
            <person name="Anantharaman K."/>
            <person name="Brown C.T."/>
            <person name="Hug L.A."/>
            <person name="Sharon I."/>
            <person name="Castelle C.J."/>
            <person name="Probst A.J."/>
            <person name="Thomas B.C."/>
            <person name="Singh A."/>
            <person name="Wilkins M.J."/>
            <person name="Karaoz U."/>
            <person name="Brodie E.L."/>
            <person name="Williams K.H."/>
            <person name="Hubbard S.S."/>
            <person name="Banfield J.F."/>
        </authorList>
    </citation>
    <scope>NUCLEOTIDE SEQUENCE [LARGE SCALE GENOMIC DNA]</scope>
</reference>
<dbReference type="AlphaFoldDB" id="A0A1F5YTG1"/>
<keyword evidence="1" id="KW-0472">Membrane</keyword>
<keyword evidence="1" id="KW-1133">Transmembrane helix</keyword>
<protein>
    <submittedName>
        <fullName evidence="2">Uncharacterized protein</fullName>
    </submittedName>
</protein>
<keyword evidence="1" id="KW-0812">Transmembrane</keyword>
<organism evidence="2 3">
    <name type="scientific">Candidatus Gottesmanbacteria bacterium RBG_16_37_8</name>
    <dbReference type="NCBI Taxonomy" id="1798371"/>
    <lineage>
        <taxon>Bacteria</taxon>
        <taxon>Candidatus Gottesmaniibacteriota</taxon>
    </lineage>
</organism>